<accession>A0A1G7P9M5</accession>
<feature type="transmembrane region" description="Helical" evidence="1">
    <location>
        <begin position="20"/>
        <end position="40"/>
    </location>
</feature>
<organism evidence="2 3">
    <name type="scientific">Terriglobus roseus</name>
    <dbReference type="NCBI Taxonomy" id="392734"/>
    <lineage>
        <taxon>Bacteria</taxon>
        <taxon>Pseudomonadati</taxon>
        <taxon>Acidobacteriota</taxon>
        <taxon>Terriglobia</taxon>
        <taxon>Terriglobales</taxon>
        <taxon>Acidobacteriaceae</taxon>
        <taxon>Terriglobus</taxon>
    </lineage>
</organism>
<evidence type="ECO:0000256" key="1">
    <source>
        <dbReference type="SAM" id="Phobius"/>
    </source>
</evidence>
<sequence length="220" mass="24375">MAQMTLHSDPNRLAPVSSGLRIGFWLCIVVAIAAVLRRLLALGQSPSAAEPPDLRTLDAFFRSHASLTYAHICTALLFVCILPLVYWNRTRLWKPVRVAFYSLGLIVGITAFGMSRNPVGGVVEGAAVVVFNLLFLFSLVQSFRAWRTGDAIADRRWTLRATAIVLGIATTRPVMGVFFATARLTGWTPHQFFGPAFWIGFSINTVVMENALRRHTRSIE</sequence>
<feature type="transmembrane region" description="Helical" evidence="1">
    <location>
        <begin position="121"/>
        <end position="140"/>
    </location>
</feature>
<dbReference type="RefSeq" id="WP_083346213.1">
    <property type="nucleotide sequence ID" value="NZ_LT629690.1"/>
</dbReference>
<name>A0A1G7P9M5_9BACT</name>
<protein>
    <submittedName>
        <fullName evidence="2">Predicted membrane protein</fullName>
    </submittedName>
</protein>
<proteinExistence type="predicted"/>
<keyword evidence="1" id="KW-1133">Transmembrane helix</keyword>
<reference evidence="2 3" key="1">
    <citation type="submission" date="2016-10" db="EMBL/GenBank/DDBJ databases">
        <authorList>
            <person name="de Groot N.N."/>
        </authorList>
    </citation>
    <scope>NUCLEOTIDE SEQUENCE [LARGE SCALE GENOMIC DNA]</scope>
    <source>
        <strain evidence="2 3">GAS232</strain>
    </source>
</reference>
<feature type="transmembrane region" description="Helical" evidence="1">
    <location>
        <begin position="192"/>
        <end position="212"/>
    </location>
</feature>
<feature type="transmembrane region" description="Helical" evidence="1">
    <location>
        <begin position="161"/>
        <end position="180"/>
    </location>
</feature>
<feature type="transmembrane region" description="Helical" evidence="1">
    <location>
        <begin position="60"/>
        <end position="86"/>
    </location>
</feature>
<keyword evidence="3" id="KW-1185">Reference proteome</keyword>
<evidence type="ECO:0000313" key="2">
    <source>
        <dbReference type="EMBL" id="SDF82170.1"/>
    </source>
</evidence>
<dbReference type="Proteomes" id="UP000182427">
    <property type="component" value="Chromosome I"/>
</dbReference>
<gene>
    <name evidence="2" type="ORF">SAMN05444167_3411</name>
</gene>
<feature type="transmembrane region" description="Helical" evidence="1">
    <location>
        <begin position="98"/>
        <end position="115"/>
    </location>
</feature>
<dbReference type="EMBL" id="LT629690">
    <property type="protein sequence ID" value="SDF82170.1"/>
    <property type="molecule type" value="Genomic_DNA"/>
</dbReference>
<dbReference type="OrthoDB" id="115967at2"/>
<dbReference type="AlphaFoldDB" id="A0A1G7P9M5"/>
<evidence type="ECO:0000313" key="3">
    <source>
        <dbReference type="Proteomes" id="UP000182427"/>
    </source>
</evidence>
<keyword evidence="1" id="KW-0812">Transmembrane</keyword>
<keyword evidence="1" id="KW-0472">Membrane</keyword>